<gene>
    <name evidence="6" type="ORF">FB470_004212</name>
</gene>
<sequence>MSKIATATKRLLVGRPFRSDRLSHTLLPKRIALPIFASDALSSVAYAPEEIFLTLSVAGLSAYAYAPWIGVAVAVVMLVVVASYRQNVHAYPSGGGDYEVASTNLGGKFGLTVASALLVDYVLTVAVSTSSGVANIGSAIPFVAEHKVLCAVLIVVILTSMNLRGVRESGKTFAIPTYGFIIGILCMVAWGLFEALRGTPIRAESAGFQLHEETSLAGFAFFFLILRSFSSGAAALTGVEAISNGVPAFRKPKSKNAATTLLMMGVLAVTMLIGIITLAILTDVKFAEDPATQLAGAPAGYQQKTIVAQIAHAVFQNFSPAFYYISFVTGIILLLAANTAFNGFPVLASILAQDRYLPRQLHTRGDRLTFSNGILFLAAFALVLIFAFHAEVTKLIQLYIVGVFVSFTVSQAGMLRHWHRLLAHETEPGARRRMRRSQTVNAIGLTMTGTVLVIVLITKFLLGAWIAIAAMVAIYLLMTAIRRHYDRVAEELSALDGSAPTVLPSRNHAIVLVSKLHLPTLRAVAYAKAMRPDVLEAVTVNVDDAETRQLTAEWEAKGFKVPLKVIESPYREITRPVLDYVKRVRGDNPRDVVTVLIPEYVVGHWWEQLLHNQSALRLKGRLLFQPGVMVTSVPWQLESSAKALRRAARARPAAGDVRRGFFTDGAHRAGAGKDGGR</sequence>
<dbReference type="InterPro" id="IPR002293">
    <property type="entry name" value="AA/rel_permease1"/>
</dbReference>
<organism evidence="6 7">
    <name type="scientific">Amycolatopsis thermophila</name>
    <dbReference type="NCBI Taxonomy" id="206084"/>
    <lineage>
        <taxon>Bacteria</taxon>
        <taxon>Bacillati</taxon>
        <taxon>Actinomycetota</taxon>
        <taxon>Actinomycetes</taxon>
        <taxon>Pseudonocardiales</taxon>
        <taxon>Pseudonocardiaceae</taxon>
        <taxon>Amycolatopsis</taxon>
    </lineage>
</organism>
<reference evidence="6 7" key="1">
    <citation type="submission" date="2023-07" db="EMBL/GenBank/DDBJ databases">
        <title>Sequencing the genomes of 1000 actinobacteria strains.</title>
        <authorList>
            <person name="Klenk H.-P."/>
        </authorList>
    </citation>
    <scope>NUCLEOTIDE SEQUENCE [LARGE SCALE GENOMIC DNA]</scope>
    <source>
        <strain evidence="6 7">DSM 45805</strain>
    </source>
</reference>
<feature type="transmembrane region" description="Helical" evidence="5">
    <location>
        <begin position="60"/>
        <end position="84"/>
    </location>
</feature>
<feature type="transmembrane region" description="Helical" evidence="5">
    <location>
        <begin position="463"/>
        <end position="481"/>
    </location>
</feature>
<dbReference type="Pfam" id="PF13520">
    <property type="entry name" value="AA_permease_2"/>
    <property type="match status" value="1"/>
</dbReference>
<comment type="caution">
    <text evidence="6">The sequence shown here is derived from an EMBL/GenBank/DDBJ whole genome shotgun (WGS) entry which is preliminary data.</text>
</comment>
<feature type="transmembrane region" description="Helical" evidence="5">
    <location>
        <begin position="139"/>
        <end position="161"/>
    </location>
</feature>
<feature type="transmembrane region" description="Helical" evidence="5">
    <location>
        <begin position="216"/>
        <end position="239"/>
    </location>
</feature>
<accession>A0ABU0EY80</accession>
<dbReference type="Proteomes" id="UP001229651">
    <property type="component" value="Unassembled WGS sequence"/>
</dbReference>
<evidence type="ECO:0000313" key="6">
    <source>
        <dbReference type="EMBL" id="MDQ0380218.1"/>
    </source>
</evidence>
<keyword evidence="4 5" id="KW-0472">Membrane</keyword>
<dbReference type="InterPro" id="IPR053153">
    <property type="entry name" value="APC_K+_Transporter"/>
</dbReference>
<evidence type="ECO:0000313" key="7">
    <source>
        <dbReference type="Proteomes" id="UP001229651"/>
    </source>
</evidence>
<protein>
    <submittedName>
        <fullName evidence="6">Amino acid transporter</fullName>
    </submittedName>
</protein>
<evidence type="ECO:0000256" key="5">
    <source>
        <dbReference type="SAM" id="Phobius"/>
    </source>
</evidence>
<dbReference type="EMBL" id="JAUSUT010000001">
    <property type="protein sequence ID" value="MDQ0380218.1"/>
    <property type="molecule type" value="Genomic_DNA"/>
</dbReference>
<dbReference type="PANTHER" id="PTHR47704:SF1">
    <property type="entry name" value="POTASSIUM TRANSPORTER KIMA"/>
    <property type="match status" value="1"/>
</dbReference>
<feature type="transmembrane region" description="Helical" evidence="5">
    <location>
        <begin position="439"/>
        <end position="457"/>
    </location>
</feature>
<feature type="transmembrane region" description="Helical" evidence="5">
    <location>
        <begin position="396"/>
        <end position="418"/>
    </location>
</feature>
<dbReference type="RefSeq" id="WP_306994034.1">
    <property type="nucleotide sequence ID" value="NZ_JAUSUT010000001.1"/>
</dbReference>
<evidence type="ECO:0000256" key="1">
    <source>
        <dbReference type="ARBA" id="ARBA00004141"/>
    </source>
</evidence>
<dbReference type="PANTHER" id="PTHR47704">
    <property type="entry name" value="POTASSIUM TRANSPORTER KIMA"/>
    <property type="match status" value="1"/>
</dbReference>
<evidence type="ECO:0000256" key="3">
    <source>
        <dbReference type="ARBA" id="ARBA00022989"/>
    </source>
</evidence>
<feature type="transmembrane region" description="Helical" evidence="5">
    <location>
        <begin position="105"/>
        <end position="127"/>
    </location>
</feature>
<keyword evidence="3 5" id="KW-1133">Transmembrane helix</keyword>
<keyword evidence="2 5" id="KW-0812">Transmembrane</keyword>
<feature type="transmembrane region" description="Helical" evidence="5">
    <location>
        <begin position="368"/>
        <end position="390"/>
    </location>
</feature>
<keyword evidence="7" id="KW-1185">Reference proteome</keyword>
<proteinExistence type="predicted"/>
<evidence type="ECO:0000256" key="4">
    <source>
        <dbReference type="ARBA" id="ARBA00023136"/>
    </source>
</evidence>
<comment type="subcellular location">
    <subcellularLocation>
        <location evidence="1">Membrane</location>
        <topology evidence="1">Multi-pass membrane protein</topology>
    </subcellularLocation>
</comment>
<feature type="transmembrane region" description="Helical" evidence="5">
    <location>
        <begin position="173"/>
        <end position="196"/>
    </location>
</feature>
<feature type="transmembrane region" description="Helical" evidence="5">
    <location>
        <begin position="321"/>
        <end position="347"/>
    </location>
</feature>
<dbReference type="Gene3D" id="1.20.1740.10">
    <property type="entry name" value="Amino acid/polyamine transporter I"/>
    <property type="match status" value="1"/>
</dbReference>
<name>A0ABU0EY80_9PSEU</name>
<evidence type="ECO:0000256" key="2">
    <source>
        <dbReference type="ARBA" id="ARBA00022692"/>
    </source>
</evidence>
<feature type="transmembrane region" description="Helical" evidence="5">
    <location>
        <begin position="260"/>
        <end position="281"/>
    </location>
</feature>